<keyword evidence="1" id="KW-1133">Transmembrane helix</keyword>
<dbReference type="PANTHER" id="PTHR33371:SF4">
    <property type="entry name" value="INTERMEMBRANE PHOSPHOLIPID TRANSPORT SYSTEM BINDING PROTEIN MLAD"/>
    <property type="match status" value="1"/>
</dbReference>
<dbReference type="InterPro" id="IPR003399">
    <property type="entry name" value="Mce/MlaD"/>
</dbReference>
<organism evidence="3 4">
    <name type="scientific">candidate division WOR-1 bacterium RIFOXYB2_FULL_37_13</name>
    <dbReference type="NCBI Taxonomy" id="1802579"/>
    <lineage>
        <taxon>Bacteria</taxon>
        <taxon>Bacillati</taxon>
        <taxon>Saganbacteria</taxon>
    </lineage>
</organism>
<evidence type="ECO:0000313" key="4">
    <source>
        <dbReference type="Proteomes" id="UP000178417"/>
    </source>
</evidence>
<evidence type="ECO:0000259" key="2">
    <source>
        <dbReference type="Pfam" id="PF02470"/>
    </source>
</evidence>
<name>A0A1F4SV16_UNCSA</name>
<dbReference type="AlphaFoldDB" id="A0A1F4SV16"/>
<keyword evidence="1" id="KW-0472">Membrane</keyword>
<keyword evidence="1" id="KW-0812">Transmembrane</keyword>
<dbReference type="PANTHER" id="PTHR33371">
    <property type="entry name" value="INTERMEMBRANE PHOSPHOLIPID TRANSPORT SYSTEM BINDING PROTEIN MLAD-RELATED"/>
    <property type="match status" value="1"/>
</dbReference>
<comment type="caution">
    <text evidence="3">The sequence shown here is derived from an EMBL/GenBank/DDBJ whole genome shotgun (WGS) entry which is preliminary data.</text>
</comment>
<dbReference type="InterPro" id="IPR052336">
    <property type="entry name" value="MlaD_Phospholipid_Transporter"/>
</dbReference>
<dbReference type="Proteomes" id="UP000178417">
    <property type="component" value="Unassembled WGS sequence"/>
</dbReference>
<feature type="transmembrane region" description="Helical" evidence="1">
    <location>
        <begin position="6"/>
        <end position="26"/>
    </location>
</feature>
<protein>
    <recommendedName>
        <fullName evidence="2">Mce/MlaD domain-containing protein</fullName>
    </recommendedName>
</protein>
<feature type="domain" description="Mce/MlaD" evidence="2">
    <location>
        <begin position="36"/>
        <end position="111"/>
    </location>
</feature>
<evidence type="ECO:0000313" key="3">
    <source>
        <dbReference type="EMBL" id="OGC24279.1"/>
    </source>
</evidence>
<dbReference type="STRING" id="1802579.A2310_08125"/>
<reference evidence="3 4" key="1">
    <citation type="journal article" date="2016" name="Nat. Commun.">
        <title>Thousands of microbial genomes shed light on interconnected biogeochemical processes in an aquifer system.</title>
        <authorList>
            <person name="Anantharaman K."/>
            <person name="Brown C.T."/>
            <person name="Hug L.A."/>
            <person name="Sharon I."/>
            <person name="Castelle C.J."/>
            <person name="Probst A.J."/>
            <person name="Thomas B.C."/>
            <person name="Singh A."/>
            <person name="Wilkins M.J."/>
            <person name="Karaoz U."/>
            <person name="Brodie E.L."/>
            <person name="Williams K.H."/>
            <person name="Hubbard S.S."/>
            <person name="Banfield J.F."/>
        </authorList>
    </citation>
    <scope>NUCLEOTIDE SEQUENCE [LARGE SCALE GENOMIC DNA]</scope>
</reference>
<sequence>MNFNNIAKVGFFTFLVLMILAIIISWKSDLFLMRGGKEIIGAFTNIEGLTVGSEVRYRGFPIGKVTKIDPNPADIKVYSIIKKDIIVPDNSQLRVGFDGIVGLKYLEIRPGTAEAIYIEGSVLPGISTAGIVDFVDIGAQNLIETKKILLTFRSIIEDPKLQAAFKNAVFTADKVTADIEKLAQEIRATNSGIMKITTDPEFQSSVKGMTKETNKTLTSANKFFDSFGRLNLKPSADLQYGTIANSIRANLDVVSNPTDYLRVGIGEGPTRGLSLLDFLISRRIYSDLGIHLGMVNTYLGGGFDVFPTEQLIISGDLYDFNNPKPNVPKIRAIASYKLFDYANLLIQADDIFNSARNYSLGLRVKGVGD</sequence>
<accession>A0A1F4SV16</accession>
<dbReference type="Pfam" id="PF02470">
    <property type="entry name" value="MlaD"/>
    <property type="match status" value="1"/>
</dbReference>
<proteinExistence type="predicted"/>
<evidence type="ECO:0000256" key="1">
    <source>
        <dbReference type="SAM" id="Phobius"/>
    </source>
</evidence>
<dbReference type="EMBL" id="MEUB01000010">
    <property type="protein sequence ID" value="OGC24279.1"/>
    <property type="molecule type" value="Genomic_DNA"/>
</dbReference>
<gene>
    <name evidence="3" type="ORF">A2310_08125</name>
</gene>